<dbReference type="NCBIfam" id="TIGR00016">
    <property type="entry name" value="ackA"/>
    <property type="match status" value="1"/>
</dbReference>
<evidence type="ECO:0000256" key="6">
    <source>
        <dbReference type="HAMAP-Rule" id="MF_00020"/>
    </source>
</evidence>
<feature type="binding site" evidence="6">
    <location>
        <position position="30"/>
    </location>
    <ligand>
        <name>ATP</name>
        <dbReference type="ChEBI" id="CHEBI:30616"/>
    </ligand>
</feature>
<feature type="binding site" evidence="6">
    <location>
        <position position="82"/>
    </location>
    <ligand>
        <name>substrate</name>
    </ligand>
</feature>
<feature type="binding site" evidence="6">
    <location>
        <position position="23"/>
    </location>
    <ligand>
        <name>Mg(2+)</name>
        <dbReference type="ChEBI" id="CHEBI:18420"/>
    </ligand>
</feature>
<comment type="subunit">
    <text evidence="6">Homodimer.</text>
</comment>
<comment type="caution">
    <text evidence="6">Lacks conserved residue(s) required for the propagation of feature annotation.</text>
</comment>
<comment type="similarity">
    <text evidence="1 6 7">Belongs to the acetokinase family.</text>
</comment>
<dbReference type="SUPFAM" id="SSF53067">
    <property type="entry name" value="Actin-like ATPase domain"/>
    <property type="match status" value="2"/>
</dbReference>
<name>I4EJ53_9BACT</name>
<dbReference type="EMBL" id="CAGS01000316">
    <property type="protein sequence ID" value="CCF84715.1"/>
    <property type="molecule type" value="Genomic_DNA"/>
</dbReference>
<dbReference type="UniPathway" id="UPA00340">
    <property type="reaction ID" value="UER00458"/>
</dbReference>
<dbReference type="GO" id="GO:0000287">
    <property type="term" value="F:magnesium ion binding"/>
    <property type="evidence" value="ECO:0007669"/>
    <property type="project" value="UniProtKB-UniRule"/>
</dbReference>
<dbReference type="PANTHER" id="PTHR21060">
    <property type="entry name" value="ACETATE KINASE"/>
    <property type="match status" value="1"/>
</dbReference>
<dbReference type="PRINTS" id="PR00471">
    <property type="entry name" value="ACETATEKNASE"/>
</dbReference>
<dbReference type="AlphaFoldDB" id="I4EJ53"/>
<proteinExistence type="inferred from homology"/>
<keyword evidence="5 6" id="KW-0067">ATP-binding</keyword>
<comment type="function">
    <text evidence="6">Catalyzes the formation of acetyl phosphate from acetate and ATP. Can also catalyze the reverse reaction.</text>
</comment>
<comment type="pathway">
    <text evidence="6">Metabolic intermediate biosynthesis; acetyl-CoA biosynthesis; acetyl-CoA from acetate: step 1/2.</text>
</comment>
<keyword evidence="4 6" id="KW-0418">Kinase</keyword>
<dbReference type="PIRSF" id="PIRSF000722">
    <property type="entry name" value="Acetate_prop_kin"/>
    <property type="match status" value="1"/>
</dbReference>
<evidence type="ECO:0000256" key="7">
    <source>
        <dbReference type="RuleBase" id="RU003835"/>
    </source>
</evidence>
<dbReference type="RefSeq" id="WP_008479087.1">
    <property type="nucleotide sequence ID" value="NZ_CAGS01000316.1"/>
</dbReference>
<comment type="catalytic activity">
    <reaction evidence="6">
        <text>acetate + ATP = acetyl phosphate + ADP</text>
        <dbReference type="Rhea" id="RHEA:11352"/>
        <dbReference type="ChEBI" id="CHEBI:22191"/>
        <dbReference type="ChEBI" id="CHEBI:30089"/>
        <dbReference type="ChEBI" id="CHEBI:30616"/>
        <dbReference type="ChEBI" id="CHEBI:456216"/>
        <dbReference type="EC" id="2.7.2.1"/>
    </reaction>
</comment>
<reference evidence="8 9" key="1">
    <citation type="journal article" date="2012" name="ISME J.">
        <title>Nitrification expanded: discovery, physiology and genomics of a nitrite-oxidizing bacterium from the phylum Chloroflexi.</title>
        <authorList>
            <person name="Sorokin D.Y."/>
            <person name="Lucker S."/>
            <person name="Vejmelkova D."/>
            <person name="Kostrikina N.A."/>
            <person name="Kleerebezem R."/>
            <person name="Rijpstra W.I."/>
            <person name="Damste J.S."/>
            <person name="Le Paslier D."/>
            <person name="Muyzer G."/>
            <person name="Wagner M."/>
            <person name="van Loosdrecht M.C."/>
            <person name="Daims H."/>
        </authorList>
    </citation>
    <scope>NUCLEOTIDE SEQUENCE [LARGE SCALE GENOMIC DNA]</scope>
    <source>
        <strain evidence="9">none</strain>
    </source>
</reference>
<sequence length="389" mass="41543">MVARVDDLGGGGVIPRRYIAALNAGSSSLKLGVFDWETEQQLAEESITWGDDGGGGIRNHADAARQLLSAWNPESIGAIGHRVVHGGARFRQAVRIDAEVKQAIADLAPLAPLHNPAALAVIDAAEHMLPLVPQVAVFDTAFHRTMPPSSYLYPVPFQWYTEWGIQRFGFHGLSHAYCSLRASELLKRPVDGLKLVTCHLGSGCSLAAVESGRSVATTMGFTPLEGLMMGTRSGSVDPGMLLYLLTQRHLNTGDLEHTLYYDSGLKGVSGVSPDIREVIAAKRAGLRQAGLAFDLYTTRIREGIGAMAAAMSGLDGLVFTAGVGEGSADVREAVCRPLEWLGVALDAQANAVASPDTDVATAGSRVRILVVHTREELMVAKETRRALER</sequence>
<dbReference type="InterPro" id="IPR000890">
    <property type="entry name" value="Aliphatic_acid_kin_short-chain"/>
</dbReference>
<protein>
    <recommendedName>
        <fullName evidence="6">Acetate kinase</fullName>
        <ecNumber evidence="6">2.7.2.1</ecNumber>
    </recommendedName>
    <alternativeName>
        <fullName evidence="6">Acetokinase</fullName>
    </alternativeName>
</protein>
<dbReference type="GO" id="GO:0006085">
    <property type="term" value="P:acetyl-CoA biosynthetic process"/>
    <property type="evidence" value="ECO:0007669"/>
    <property type="project" value="UniProtKB-UniRule"/>
</dbReference>
<organism evidence="8 9">
    <name type="scientific">Nitrolancea hollandica Lb</name>
    <dbReference type="NCBI Taxonomy" id="1129897"/>
    <lineage>
        <taxon>Bacteria</taxon>
        <taxon>Pseudomonadati</taxon>
        <taxon>Thermomicrobiota</taxon>
        <taxon>Thermomicrobia</taxon>
        <taxon>Sphaerobacterales</taxon>
        <taxon>Sphaerobacterineae</taxon>
        <taxon>Sphaerobacteraceae</taxon>
        <taxon>Nitrolancea</taxon>
    </lineage>
</organism>
<dbReference type="InterPro" id="IPR023865">
    <property type="entry name" value="Aliphatic_acid_kinase_CS"/>
</dbReference>
<comment type="caution">
    <text evidence="8">The sequence shown here is derived from an EMBL/GenBank/DDBJ whole genome shotgun (WGS) entry which is preliminary data.</text>
</comment>
<keyword evidence="2 6" id="KW-0808">Transferase</keyword>
<feature type="site" description="Transition state stabilizer" evidence="6">
    <location>
        <position position="171"/>
    </location>
</feature>
<feature type="active site" description="Proton donor/acceptor" evidence="6">
    <location>
        <position position="139"/>
    </location>
</feature>
<keyword evidence="3 6" id="KW-0547">Nucleotide-binding</keyword>
<dbReference type="GO" id="GO:0008776">
    <property type="term" value="F:acetate kinase activity"/>
    <property type="evidence" value="ECO:0007669"/>
    <property type="project" value="UniProtKB-UniRule"/>
</dbReference>
<feature type="site" description="Transition state stabilizer" evidence="6">
    <location>
        <position position="232"/>
    </location>
</feature>
<dbReference type="Proteomes" id="UP000004221">
    <property type="component" value="Unassembled WGS sequence"/>
</dbReference>
<evidence type="ECO:0000256" key="4">
    <source>
        <dbReference type="ARBA" id="ARBA00022777"/>
    </source>
</evidence>
<evidence type="ECO:0000256" key="5">
    <source>
        <dbReference type="ARBA" id="ARBA00022840"/>
    </source>
</evidence>
<dbReference type="PROSITE" id="PS01076">
    <property type="entry name" value="ACETATE_KINASE_2"/>
    <property type="match status" value="1"/>
</dbReference>
<evidence type="ECO:0000256" key="2">
    <source>
        <dbReference type="ARBA" id="ARBA00022679"/>
    </source>
</evidence>
<dbReference type="CDD" id="cd24010">
    <property type="entry name" value="ASKHA_NBD_AcK_PK"/>
    <property type="match status" value="1"/>
</dbReference>
<dbReference type="PANTHER" id="PTHR21060:SF15">
    <property type="entry name" value="ACETATE KINASE-RELATED"/>
    <property type="match status" value="1"/>
</dbReference>
<dbReference type="InterPro" id="IPR004372">
    <property type="entry name" value="Ac/propionate_kinase"/>
</dbReference>
<evidence type="ECO:0000256" key="3">
    <source>
        <dbReference type="ARBA" id="ARBA00022741"/>
    </source>
</evidence>
<accession>I4EJ53</accession>
<keyword evidence="6" id="KW-0963">Cytoplasm</keyword>
<dbReference type="GO" id="GO:0005524">
    <property type="term" value="F:ATP binding"/>
    <property type="evidence" value="ECO:0007669"/>
    <property type="project" value="UniProtKB-KW"/>
</dbReference>
<evidence type="ECO:0000256" key="1">
    <source>
        <dbReference type="ARBA" id="ARBA00008748"/>
    </source>
</evidence>
<gene>
    <name evidence="6 8" type="primary">ackA</name>
    <name evidence="8" type="ORF">NITHO_3830004</name>
</gene>
<dbReference type="EC" id="2.7.2.1" evidence="6"/>
<dbReference type="GO" id="GO:0006083">
    <property type="term" value="P:acetate metabolic process"/>
    <property type="evidence" value="ECO:0007669"/>
    <property type="project" value="TreeGrafter"/>
</dbReference>
<feature type="binding site" evidence="6">
    <location>
        <begin position="199"/>
        <end position="203"/>
    </location>
    <ligand>
        <name>ATP</name>
        <dbReference type="ChEBI" id="CHEBI:30616"/>
    </ligand>
</feature>
<evidence type="ECO:0000313" key="8">
    <source>
        <dbReference type="EMBL" id="CCF84715.1"/>
    </source>
</evidence>
<dbReference type="OrthoDB" id="9802453at2"/>
<feature type="binding site" evidence="6">
    <location>
        <begin position="274"/>
        <end position="276"/>
    </location>
    <ligand>
        <name>ATP</name>
        <dbReference type="ChEBI" id="CHEBI:30616"/>
    </ligand>
</feature>
<keyword evidence="6" id="KW-0479">Metal-binding</keyword>
<evidence type="ECO:0000313" key="9">
    <source>
        <dbReference type="Proteomes" id="UP000004221"/>
    </source>
</evidence>
<dbReference type="Gene3D" id="3.30.420.40">
    <property type="match status" value="2"/>
</dbReference>
<keyword evidence="6" id="KW-0460">Magnesium</keyword>
<keyword evidence="9" id="KW-1185">Reference proteome</keyword>
<dbReference type="Pfam" id="PF00871">
    <property type="entry name" value="Acetate_kinase"/>
    <property type="match status" value="1"/>
</dbReference>
<feature type="binding site" evidence="6">
    <location>
        <position position="375"/>
    </location>
    <ligand>
        <name>Mg(2+)</name>
        <dbReference type="ChEBI" id="CHEBI:18420"/>
    </ligand>
</feature>
<dbReference type="GO" id="GO:0005737">
    <property type="term" value="C:cytoplasm"/>
    <property type="evidence" value="ECO:0007669"/>
    <property type="project" value="UniProtKB-SubCell"/>
</dbReference>
<comment type="cofactor">
    <cofactor evidence="6">
        <name>Mg(2+)</name>
        <dbReference type="ChEBI" id="CHEBI:18420"/>
    </cofactor>
    <cofactor evidence="6">
        <name>Mn(2+)</name>
        <dbReference type="ChEBI" id="CHEBI:29035"/>
    </cofactor>
    <text evidence="6">Mg(2+). Can also accept Mn(2+).</text>
</comment>
<dbReference type="InterPro" id="IPR043129">
    <property type="entry name" value="ATPase_NBD"/>
</dbReference>
<comment type="subcellular location">
    <subcellularLocation>
        <location evidence="6">Cytoplasm</location>
    </subcellularLocation>
</comment>
<dbReference type="HAMAP" id="MF_00020">
    <property type="entry name" value="Acetate_kinase"/>
    <property type="match status" value="1"/>
</dbReference>